<dbReference type="HOGENOM" id="CLU_009364_0_0_2"/>
<dbReference type="CDD" id="cd14014">
    <property type="entry name" value="STKc_PknB_like"/>
    <property type="match status" value="1"/>
</dbReference>
<dbReference type="InterPro" id="IPR000719">
    <property type="entry name" value="Prot_kinase_dom"/>
</dbReference>
<dbReference type="NCBIfam" id="TIGR02608">
    <property type="entry name" value="delta_60_rpt"/>
    <property type="match status" value="3"/>
</dbReference>
<dbReference type="Proteomes" id="UP000001488">
    <property type="component" value="Chromosome"/>
</dbReference>
<evidence type="ECO:0000259" key="4">
    <source>
        <dbReference type="PROSITE" id="PS50011"/>
    </source>
</evidence>
<dbReference type="eggNOG" id="arCOG03682">
    <property type="taxonomic scope" value="Archaea"/>
</dbReference>
<dbReference type="eggNOG" id="arCOG02559">
    <property type="taxonomic scope" value="Archaea"/>
</dbReference>
<dbReference type="OrthoDB" id="41005at2157"/>
<dbReference type="KEGG" id="tga:TGAM_0974"/>
<evidence type="ECO:0000313" key="6">
    <source>
        <dbReference type="Proteomes" id="UP000001488"/>
    </source>
</evidence>
<evidence type="ECO:0000313" key="5">
    <source>
        <dbReference type="EMBL" id="ACS33476.1"/>
    </source>
</evidence>
<gene>
    <name evidence="5" type="ordered locus">TGAM_0974</name>
</gene>
<accession>C5A5G4</accession>
<dbReference type="InterPro" id="IPR017441">
    <property type="entry name" value="Protein_kinase_ATP_BS"/>
</dbReference>
<dbReference type="PANTHER" id="PTHR42754">
    <property type="entry name" value="ENDOGLUCANASE"/>
    <property type="match status" value="1"/>
</dbReference>
<evidence type="ECO:0000256" key="2">
    <source>
        <dbReference type="ARBA" id="ARBA00022840"/>
    </source>
</evidence>
<dbReference type="InterPro" id="IPR011009">
    <property type="entry name" value="Kinase-like_dom_sf"/>
</dbReference>
<dbReference type="PROSITE" id="PS00107">
    <property type="entry name" value="PROTEIN_KINASE_ATP"/>
    <property type="match status" value="1"/>
</dbReference>
<name>C5A5G4_THEGJ</name>
<dbReference type="Pfam" id="PF00069">
    <property type="entry name" value="Pkinase"/>
    <property type="match status" value="1"/>
</dbReference>
<protein>
    <submittedName>
        <fullName evidence="5">Serine/threonine protein kinase</fullName>
        <ecNumber evidence="5">2.7.11.1</ecNumber>
    </submittedName>
</protein>
<dbReference type="GO" id="GO:0004674">
    <property type="term" value="F:protein serine/threonine kinase activity"/>
    <property type="evidence" value="ECO:0007669"/>
    <property type="project" value="UniProtKB-KW"/>
</dbReference>
<dbReference type="EMBL" id="CP001398">
    <property type="protein sequence ID" value="ACS33476.1"/>
    <property type="molecule type" value="Genomic_DNA"/>
</dbReference>
<dbReference type="SUPFAM" id="SSF56112">
    <property type="entry name" value="Protein kinase-like (PK-like)"/>
    <property type="match status" value="1"/>
</dbReference>
<dbReference type="RefSeq" id="WP_015858590.1">
    <property type="nucleotide sequence ID" value="NC_012804.1"/>
</dbReference>
<feature type="compositionally biased region" description="Pro residues" evidence="3">
    <location>
        <begin position="575"/>
        <end position="591"/>
    </location>
</feature>
<dbReference type="GO" id="GO:0005524">
    <property type="term" value="F:ATP binding"/>
    <property type="evidence" value="ECO:0007669"/>
    <property type="project" value="UniProtKB-KW"/>
</dbReference>
<dbReference type="Gene3D" id="1.10.510.10">
    <property type="entry name" value="Transferase(Phosphotransferase) domain 1"/>
    <property type="match status" value="1"/>
</dbReference>
<dbReference type="AlphaFoldDB" id="C5A5G4"/>
<feature type="domain" description="Protein kinase" evidence="4">
    <location>
        <begin position="609"/>
        <end position="858"/>
    </location>
</feature>
<sequence length="957" mass="106568">MPYWAKTYGPGVAKAVAVDKNGDIIVAGYVEKDDKDDGFVARLDRDGNVKWFKVYDTGSKKEYKWDRFKDVKIASNGDIIVVGDTDSFGAGGEDVWVLRLDSNGKVKWQKTYGGPDHDYANAVAIAENGDIIVAGETRSFGVGEIKRWGFTSNVWVLRLDSQGNVKWQKMYGGSDDDEANAVAVAPNGDIIVAGHTSSFDGAWLLCLDKHGNVKWQKVYKVPQEWAGFYSVSVLPNGDIVVGGRVTLEEENEKLVLPWILKLDSNGNIKWQKSYKGDSEDPSDKVSITTLPDGSIVVATWTWEFSAGVPNVWVLRLDKNGNVKWQKTFSKGDDDKANAVAITPNEDIIVAGRTYSTGTGENIWLLRLPPDGNLPGCDFCNDSNAQVMDTNAEVHNTHCEVLSGVRKYQVEVEEGLIFKKKRKEWRTEKAPLVVMNSKATVKSLKITPEVQYYFNPEIKQNIQNSISFNIPQLVEGADSIIKLTAKNDFTNSLKLSLDLSSNDFLDLETTNLEFPELKKGQKVSKSLVITPKYAGSFDFRVKIKAIADGIELETEKVIPVEVAERTAQAYAMPQTPATPPTPQPVTPTPTPSPAGVQLPADFPPQLAYKYADVELIGKGGFARVYKAKRKDGKVVAVKIPLSLDENTGKAFLREITNWLHLKHPNIVRLYDANILPIPFLEMEYCESSLEKLPKPLPVEVASYIVFNIAEGLKYAHSKGIIHRDLKPSNILLKNGTPKISDWGLSKVMTETHSTTLASFTPFYASPEQTSRRFGKPDHRSDIWQLGVIFYQLVTGRLPFEGDDLIEVVSRIATDEPIPPGELNPEAKDVEHIILTCLRKDMEERYQSVAELQFELATYLGVRYKRELKRSITVNDAPRAAFYAGKLMLMFLKMGDLKEAYKYASDLKFYARGELTKDVESLAEQIKLRLEEGLSFAGEELLAKAEVIAHKVSLGFGEV</sequence>
<dbReference type="STRING" id="593117.TGAM_0974"/>
<dbReference type="PROSITE" id="PS50011">
    <property type="entry name" value="PROTEIN_KINASE_DOM"/>
    <property type="match status" value="1"/>
</dbReference>
<dbReference type="SUPFAM" id="SSF50998">
    <property type="entry name" value="Quinoprotein alcohol dehydrogenase-like"/>
    <property type="match status" value="1"/>
</dbReference>
<keyword evidence="5" id="KW-0418">Kinase</keyword>
<evidence type="ECO:0000256" key="1">
    <source>
        <dbReference type="ARBA" id="ARBA00022741"/>
    </source>
</evidence>
<dbReference type="PANTHER" id="PTHR42754:SF1">
    <property type="entry name" value="LIPOPROTEIN"/>
    <property type="match status" value="1"/>
</dbReference>
<dbReference type="SMART" id="SM00220">
    <property type="entry name" value="S_TKc"/>
    <property type="match status" value="1"/>
</dbReference>
<dbReference type="Pfam" id="PF17164">
    <property type="entry name" value="DUF5122"/>
    <property type="match status" value="1"/>
</dbReference>
<organism evidence="5 6">
    <name type="scientific">Thermococcus gammatolerans (strain DSM 15229 / JCM 11827 / EJ3)</name>
    <dbReference type="NCBI Taxonomy" id="593117"/>
    <lineage>
        <taxon>Archaea</taxon>
        <taxon>Methanobacteriati</taxon>
        <taxon>Methanobacteriota</taxon>
        <taxon>Thermococci</taxon>
        <taxon>Thermococcales</taxon>
        <taxon>Thermococcaceae</taxon>
        <taxon>Thermococcus</taxon>
    </lineage>
</organism>
<dbReference type="PATRIC" id="fig|593117.10.peg.970"/>
<dbReference type="PaxDb" id="593117-TGAM_0974"/>
<proteinExistence type="predicted"/>
<dbReference type="PROSITE" id="PS00108">
    <property type="entry name" value="PROTEIN_KINASE_ST"/>
    <property type="match status" value="1"/>
</dbReference>
<keyword evidence="5" id="KW-0808">Transferase</keyword>
<keyword evidence="1" id="KW-0547">Nucleotide-binding</keyword>
<keyword evidence="6" id="KW-1185">Reference proteome</keyword>
<reference evidence="5 6" key="1">
    <citation type="journal article" date="2007" name="Genome Biol.">
        <title>Genome analysis and genome-wide proteomics of Thermococcus gammatolerans, the most radioresistant organism known amongst the Archaea.</title>
        <authorList>
            <person name="Zivanovic Y."/>
            <person name="Armengaud J."/>
            <person name="Lagorce A."/>
            <person name="Leplat C."/>
            <person name="Guerin P."/>
            <person name="Dutertre M."/>
            <person name="Anthouard V."/>
            <person name="Forterre P."/>
            <person name="Wincker P."/>
            <person name="Confalonieri F."/>
        </authorList>
    </citation>
    <scope>NUCLEOTIDE SEQUENCE [LARGE SCALE GENOMIC DNA]</scope>
    <source>
        <strain evidence="6">DSM 15229 / JCM 11827 / EJ3</strain>
    </source>
</reference>
<evidence type="ECO:0000256" key="3">
    <source>
        <dbReference type="SAM" id="MobiDB-lite"/>
    </source>
</evidence>
<dbReference type="GeneID" id="25393832"/>
<keyword evidence="2" id="KW-0067">ATP-binding</keyword>
<keyword evidence="5" id="KW-0723">Serine/threonine-protein kinase</keyword>
<dbReference type="InterPro" id="IPR013431">
    <property type="entry name" value="Delta_60_rpt"/>
</dbReference>
<dbReference type="Gene3D" id="2.80.10.50">
    <property type="match status" value="3"/>
</dbReference>
<dbReference type="InterPro" id="IPR011047">
    <property type="entry name" value="Quinoprotein_ADH-like_sf"/>
</dbReference>
<dbReference type="EC" id="2.7.11.1" evidence="5"/>
<feature type="region of interest" description="Disordered" evidence="3">
    <location>
        <begin position="571"/>
        <end position="594"/>
    </location>
</feature>
<dbReference type="InterPro" id="IPR008271">
    <property type="entry name" value="Ser/Thr_kinase_AS"/>
</dbReference>